<evidence type="ECO:0000256" key="1">
    <source>
        <dbReference type="SAM" id="MobiDB-lite"/>
    </source>
</evidence>
<reference evidence="2" key="1">
    <citation type="journal article" date="2023" name="Science">
        <title>Genome structures resolve the early diversification of teleost fishes.</title>
        <authorList>
            <person name="Parey E."/>
            <person name="Louis A."/>
            <person name="Montfort J."/>
            <person name="Bouchez O."/>
            <person name="Roques C."/>
            <person name="Iampietro C."/>
            <person name="Lluch J."/>
            <person name="Castinel A."/>
            <person name="Donnadieu C."/>
            <person name="Desvignes T."/>
            <person name="Floi Bucao C."/>
            <person name="Jouanno E."/>
            <person name="Wen M."/>
            <person name="Mejri S."/>
            <person name="Dirks R."/>
            <person name="Jansen H."/>
            <person name="Henkel C."/>
            <person name="Chen W.J."/>
            <person name="Zahm M."/>
            <person name="Cabau C."/>
            <person name="Klopp C."/>
            <person name="Thompson A.W."/>
            <person name="Robinson-Rechavi M."/>
            <person name="Braasch I."/>
            <person name="Lecointre G."/>
            <person name="Bobe J."/>
            <person name="Postlethwait J.H."/>
            <person name="Berthelot C."/>
            <person name="Roest Crollius H."/>
            <person name="Guiguen Y."/>
        </authorList>
    </citation>
    <scope>NUCLEOTIDE SEQUENCE</scope>
    <source>
        <strain evidence="2">NC1722</strain>
    </source>
</reference>
<evidence type="ECO:0000313" key="2">
    <source>
        <dbReference type="EMBL" id="KAJ8355253.1"/>
    </source>
</evidence>
<accession>A0AAD7R260</accession>
<gene>
    <name evidence="2" type="ORF">AAFF_G00078420</name>
</gene>
<organism evidence="2 3">
    <name type="scientific">Aldrovandia affinis</name>
    <dbReference type="NCBI Taxonomy" id="143900"/>
    <lineage>
        <taxon>Eukaryota</taxon>
        <taxon>Metazoa</taxon>
        <taxon>Chordata</taxon>
        <taxon>Craniata</taxon>
        <taxon>Vertebrata</taxon>
        <taxon>Euteleostomi</taxon>
        <taxon>Actinopterygii</taxon>
        <taxon>Neopterygii</taxon>
        <taxon>Teleostei</taxon>
        <taxon>Notacanthiformes</taxon>
        <taxon>Halosauridae</taxon>
        <taxon>Aldrovandia</taxon>
    </lineage>
</organism>
<evidence type="ECO:0000313" key="3">
    <source>
        <dbReference type="Proteomes" id="UP001221898"/>
    </source>
</evidence>
<feature type="region of interest" description="Disordered" evidence="1">
    <location>
        <begin position="82"/>
        <end position="105"/>
    </location>
</feature>
<dbReference type="AlphaFoldDB" id="A0AAD7R260"/>
<sequence>MQAILLCPRRPGWGAVFGPGGHGFDCDADEARHGSGGDTAGADVGAAEDGDGELAPCWGGKVVITVGGLSVELEFSSPHLPAVHPCPHQQPRSHPVPPSPGAANMEEEADRPAVCEGICGTQLGHLEPEQQEELWQLLTEFKGIFALTDAEIGRTHLVHHQIDTGAPGLSDHHPAAFPWRTEKLQSAPLMRCSMRASLSPLPAPWAREW</sequence>
<dbReference type="EMBL" id="JAINUG010001485">
    <property type="protein sequence ID" value="KAJ8355253.1"/>
    <property type="molecule type" value="Genomic_DNA"/>
</dbReference>
<name>A0AAD7R260_9TELE</name>
<dbReference type="Proteomes" id="UP001221898">
    <property type="component" value="Unassembled WGS sequence"/>
</dbReference>
<protein>
    <submittedName>
        <fullName evidence="2">Uncharacterized protein</fullName>
    </submittedName>
</protein>
<proteinExistence type="predicted"/>
<comment type="caution">
    <text evidence="2">The sequence shown here is derived from an EMBL/GenBank/DDBJ whole genome shotgun (WGS) entry which is preliminary data.</text>
</comment>
<keyword evidence="3" id="KW-1185">Reference proteome</keyword>